<name>A0A5D0MJB1_FLESI</name>
<dbReference type="InterPro" id="IPR014717">
    <property type="entry name" value="Transl_elong_EF1B/ribsomal_bS6"/>
</dbReference>
<organism evidence="1 2">
    <name type="scientific">Flexistipes sinusarabici</name>
    <dbReference type="NCBI Taxonomy" id="2352"/>
    <lineage>
        <taxon>Bacteria</taxon>
        <taxon>Pseudomonadati</taxon>
        <taxon>Deferribacterota</taxon>
        <taxon>Deferribacteres</taxon>
        <taxon>Deferribacterales</taxon>
        <taxon>Flexistipitaceae</taxon>
        <taxon>Flexistipes</taxon>
    </lineage>
</organism>
<dbReference type="Gene3D" id="3.30.70.60">
    <property type="match status" value="1"/>
</dbReference>
<dbReference type="Proteomes" id="UP000323337">
    <property type="component" value="Unassembled WGS sequence"/>
</dbReference>
<protein>
    <submittedName>
        <fullName evidence="1">Uncharacterized protein</fullName>
    </submittedName>
</protein>
<comment type="caution">
    <text evidence="1">The sequence shown here is derived from an EMBL/GenBank/DDBJ whole genome shotgun (WGS) entry which is preliminary data.</text>
</comment>
<proteinExistence type="predicted"/>
<dbReference type="AlphaFoldDB" id="A0A5D0MJB1"/>
<evidence type="ECO:0000313" key="2">
    <source>
        <dbReference type="Proteomes" id="UP000323337"/>
    </source>
</evidence>
<accession>A0A5D0MJB1</accession>
<dbReference type="EMBL" id="VSIV01000352">
    <property type="protein sequence ID" value="TYB32462.1"/>
    <property type="molecule type" value="Genomic_DNA"/>
</dbReference>
<gene>
    <name evidence="1" type="ORF">FXF49_11405</name>
</gene>
<reference evidence="1 2" key="1">
    <citation type="submission" date="2019-08" db="EMBL/GenBank/DDBJ databases">
        <title>Genomic characterization of a novel candidate phylum (ARYD3) from a high temperature, high salinity tertiary oil reservoir in north central Oklahoma, USA.</title>
        <authorList>
            <person name="Youssef N.H."/>
            <person name="Yadav A."/>
            <person name="Elshahed M.S."/>
        </authorList>
    </citation>
    <scope>NUCLEOTIDE SEQUENCE [LARGE SCALE GENOMIC DNA]</scope>
    <source>
        <strain evidence="1">ARYD1</strain>
    </source>
</reference>
<sequence length="184" mass="20946">MSINIKLRDIIILALLLIIGLNYAFYKYAYSGFIRKRFELQNKITQLQINNADEISKFHSKMDTFDKIINIDNNIKDIKVSTAKLKKETQTKENVSDILKTLLLSTNMKTKSLNVENVNIKNNQLIQTFNIKATGSLPSVVEFMQNIENKGNILSIENYSLSFNENNMNFNATVNAVSSGNDDI</sequence>
<evidence type="ECO:0000313" key="1">
    <source>
        <dbReference type="EMBL" id="TYB32462.1"/>
    </source>
</evidence>
<dbReference type="RefSeq" id="WP_303702028.1">
    <property type="nucleotide sequence ID" value="NZ_VSIV01000352.1"/>
</dbReference>